<accession>A0AAD5N328</accession>
<reference evidence="1" key="1">
    <citation type="submission" date="2021-06" db="EMBL/GenBank/DDBJ databases">
        <title>Parelaphostrongylus tenuis whole genome reference sequence.</title>
        <authorList>
            <person name="Garwood T.J."/>
            <person name="Larsen P.A."/>
            <person name="Fountain-Jones N.M."/>
            <person name="Garbe J.R."/>
            <person name="Macchietto M.G."/>
            <person name="Kania S.A."/>
            <person name="Gerhold R.W."/>
            <person name="Richards J.E."/>
            <person name="Wolf T.M."/>
        </authorList>
    </citation>
    <scope>NUCLEOTIDE SEQUENCE</scope>
    <source>
        <strain evidence="1">MNPRO001-30</strain>
        <tissue evidence="1">Meninges</tissue>
    </source>
</reference>
<dbReference type="AlphaFoldDB" id="A0AAD5N328"/>
<dbReference type="Proteomes" id="UP001196413">
    <property type="component" value="Unassembled WGS sequence"/>
</dbReference>
<feature type="non-terminal residue" evidence="1">
    <location>
        <position position="1"/>
    </location>
</feature>
<proteinExistence type="predicted"/>
<evidence type="ECO:0000313" key="1">
    <source>
        <dbReference type="EMBL" id="KAJ1361116.1"/>
    </source>
</evidence>
<organism evidence="1 2">
    <name type="scientific">Parelaphostrongylus tenuis</name>
    <name type="common">Meningeal worm</name>
    <dbReference type="NCBI Taxonomy" id="148309"/>
    <lineage>
        <taxon>Eukaryota</taxon>
        <taxon>Metazoa</taxon>
        <taxon>Ecdysozoa</taxon>
        <taxon>Nematoda</taxon>
        <taxon>Chromadorea</taxon>
        <taxon>Rhabditida</taxon>
        <taxon>Rhabditina</taxon>
        <taxon>Rhabditomorpha</taxon>
        <taxon>Strongyloidea</taxon>
        <taxon>Metastrongylidae</taxon>
        <taxon>Parelaphostrongylus</taxon>
    </lineage>
</organism>
<sequence length="74" mass="7964">AADSMSNSHMGATASARESREALAAVASELGGVIDFRASESVEKYRVSSTRDRHTNCDVNLTRLASTSTCFFFD</sequence>
<keyword evidence="2" id="KW-1185">Reference proteome</keyword>
<evidence type="ECO:0000313" key="2">
    <source>
        <dbReference type="Proteomes" id="UP001196413"/>
    </source>
</evidence>
<comment type="caution">
    <text evidence="1">The sequence shown here is derived from an EMBL/GenBank/DDBJ whole genome shotgun (WGS) entry which is preliminary data.</text>
</comment>
<dbReference type="EMBL" id="JAHQIW010004117">
    <property type="protein sequence ID" value="KAJ1361116.1"/>
    <property type="molecule type" value="Genomic_DNA"/>
</dbReference>
<name>A0AAD5N328_PARTN</name>
<protein>
    <submittedName>
        <fullName evidence="1">Uncharacterized protein</fullName>
    </submittedName>
</protein>
<gene>
    <name evidence="1" type="ORF">KIN20_020299</name>
</gene>